<dbReference type="Proteomes" id="UP001556631">
    <property type="component" value="Unassembled WGS sequence"/>
</dbReference>
<comment type="caution">
    <text evidence="7">The sequence shown here is derived from an EMBL/GenBank/DDBJ whole genome shotgun (WGS) entry which is preliminary data.</text>
</comment>
<dbReference type="PANTHER" id="PTHR43619">
    <property type="entry name" value="S-ADENOSYL-L-METHIONINE-DEPENDENT METHYLTRANSFERASE YKTD-RELATED"/>
    <property type="match status" value="1"/>
</dbReference>
<dbReference type="EC" id="2.1.1.-" evidence="6"/>
<protein>
    <recommendedName>
        <fullName evidence="6">S-adenosyl-L-methionine-dependent methyltransferase</fullName>
        <ecNumber evidence="6">2.1.1.-</ecNumber>
    </recommendedName>
</protein>
<organism evidence="7 8">
    <name type="scientific">Nocardioides eburneus</name>
    <dbReference type="NCBI Taxonomy" id="3231482"/>
    <lineage>
        <taxon>Bacteria</taxon>
        <taxon>Bacillati</taxon>
        <taxon>Actinomycetota</taxon>
        <taxon>Actinomycetes</taxon>
        <taxon>Propionibacteriales</taxon>
        <taxon>Nocardioidaceae</taxon>
        <taxon>Nocardioides</taxon>
    </lineage>
</organism>
<evidence type="ECO:0000256" key="5">
    <source>
        <dbReference type="ARBA" id="ARBA00022691"/>
    </source>
</evidence>
<keyword evidence="4 7" id="KW-0808">Transferase</keyword>
<comment type="function">
    <text evidence="1 6">Exhibits S-adenosyl-L-methionine-dependent methyltransferase activity.</text>
</comment>
<evidence type="ECO:0000256" key="6">
    <source>
        <dbReference type="RuleBase" id="RU362030"/>
    </source>
</evidence>
<reference evidence="7 8" key="1">
    <citation type="submission" date="2024-07" db="EMBL/GenBank/DDBJ databases">
        <authorList>
            <person name="Lee S."/>
            <person name="Kang M."/>
        </authorList>
    </citation>
    <scope>NUCLEOTIDE SEQUENCE [LARGE SCALE GENOMIC DNA]</scope>
    <source>
        <strain evidence="7 8">DS6</strain>
    </source>
</reference>
<dbReference type="EMBL" id="JBFPJR010000046">
    <property type="protein sequence ID" value="MEX0429529.1"/>
    <property type="molecule type" value="Genomic_DNA"/>
</dbReference>
<dbReference type="Pfam" id="PF04072">
    <property type="entry name" value="LCM"/>
    <property type="match status" value="1"/>
</dbReference>
<comment type="similarity">
    <text evidence="2 6">Belongs to the UPF0677 family.</text>
</comment>
<evidence type="ECO:0000256" key="1">
    <source>
        <dbReference type="ARBA" id="ARBA00003907"/>
    </source>
</evidence>
<dbReference type="GO" id="GO:0032259">
    <property type="term" value="P:methylation"/>
    <property type="evidence" value="ECO:0007669"/>
    <property type="project" value="UniProtKB-KW"/>
</dbReference>
<dbReference type="GO" id="GO:0008168">
    <property type="term" value="F:methyltransferase activity"/>
    <property type="evidence" value="ECO:0007669"/>
    <property type="project" value="UniProtKB-KW"/>
</dbReference>
<gene>
    <name evidence="7" type="ORF">AB3X52_18070</name>
</gene>
<dbReference type="NCBIfam" id="TIGR00027">
    <property type="entry name" value="mthyl_TIGR00027"/>
    <property type="match status" value="1"/>
</dbReference>
<dbReference type="InterPro" id="IPR007213">
    <property type="entry name" value="Ppm1/Ppm2/Tcmp"/>
</dbReference>
<dbReference type="PANTHER" id="PTHR43619:SF2">
    <property type="entry name" value="S-ADENOSYL-L-METHIONINE-DEPENDENT METHYLTRANSFERASES SUPERFAMILY PROTEIN"/>
    <property type="match status" value="1"/>
</dbReference>
<evidence type="ECO:0000256" key="4">
    <source>
        <dbReference type="ARBA" id="ARBA00022679"/>
    </source>
</evidence>
<keyword evidence="5 6" id="KW-0949">S-adenosyl-L-methionine</keyword>
<keyword evidence="8" id="KW-1185">Reference proteome</keyword>
<dbReference type="SUPFAM" id="SSF53335">
    <property type="entry name" value="S-adenosyl-L-methionine-dependent methyltransferases"/>
    <property type="match status" value="1"/>
</dbReference>
<dbReference type="Gene3D" id="3.40.50.150">
    <property type="entry name" value="Vaccinia Virus protein VP39"/>
    <property type="match status" value="1"/>
</dbReference>
<proteinExistence type="inferred from homology"/>
<dbReference type="InterPro" id="IPR029063">
    <property type="entry name" value="SAM-dependent_MTases_sf"/>
</dbReference>
<keyword evidence="3 6" id="KW-0489">Methyltransferase</keyword>
<name>A0ABV3T4C3_9ACTN</name>
<dbReference type="InterPro" id="IPR011610">
    <property type="entry name" value="SAM_mthyl_Trfase_ML2640-like"/>
</dbReference>
<evidence type="ECO:0000313" key="7">
    <source>
        <dbReference type="EMBL" id="MEX0429529.1"/>
    </source>
</evidence>
<evidence type="ECO:0000256" key="3">
    <source>
        <dbReference type="ARBA" id="ARBA00022603"/>
    </source>
</evidence>
<dbReference type="RefSeq" id="WP_367995495.1">
    <property type="nucleotide sequence ID" value="NZ_JBFPJR010000046.1"/>
</dbReference>
<evidence type="ECO:0000313" key="8">
    <source>
        <dbReference type="Proteomes" id="UP001556631"/>
    </source>
</evidence>
<accession>A0ABV3T4C3</accession>
<sequence length="296" mass="31212">MPGSDPQASRSAVLVAQARAVADGRIAVGRFSDPVAVRLLDGDERAGVARARSSERPTTFADRVPDEMLRATAEHMAVRTIAVDEAVRAAGHRQLVLLGAGLDARAWRMSGLHDTAVLEVDQPASQADKRRRVTAAGDLPLVAARHAFVPVDLARTPLAPALAAAGFDATVPTTWVWEGVVMYLTPAQVEATLGQVTALSAPGSLLAVHYTTRSLLTRAGRALFQVAARRAGADPLAHEPNRSAWSPGRMGRLLAAHGFVTSEDRSLLDLAADLGLVPERTGSLRAGRLVLATRTG</sequence>
<evidence type="ECO:0000256" key="2">
    <source>
        <dbReference type="ARBA" id="ARBA00008138"/>
    </source>
</evidence>